<protein>
    <submittedName>
        <fullName evidence="1">Thioredoxin reductase</fullName>
        <ecNumber evidence="1">1.8.1.9</ecNumber>
    </submittedName>
</protein>
<evidence type="ECO:0000313" key="1">
    <source>
        <dbReference type="EMBL" id="CAG7643449.1"/>
    </source>
</evidence>
<keyword evidence="1" id="KW-0560">Oxidoreductase</keyword>
<organism evidence="1 2">
    <name type="scientific">Actinacidiphila bryophytorum</name>
    <dbReference type="NCBI Taxonomy" id="1436133"/>
    <lineage>
        <taxon>Bacteria</taxon>
        <taxon>Bacillati</taxon>
        <taxon>Actinomycetota</taxon>
        <taxon>Actinomycetes</taxon>
        <taxon>Kitasatosporales</taxon>
        <taxon>Streptomycetaceae</taxon>
        <taxon>Actinacidiphila</taxon>
    </lineage>
</organism>
<dbReference type="Proteomes" id="UP001153328">
    <property type="component" value="Unassembled WGS sequence"/>
</dbReference>
<dbReference type="AlphaFoldDB" id="A0A9W4MFR2"/>
<dbReference type="Gene3D" id="3.50.50.60">
    <property type="entry name" value="FAD/NAD(P)-binding domain"/>
    <property type="match status" value="2"/>
</dbReference>
<dbReference type="EMBL" id="CAJVAX010000017">
    <property type="protein sequence ID" value="CAG7643449.1"/>
    <property type="molecule type" value="Genomic_DNA"/>
</dbReference>
<dbReference type="SUPFAM" id="SSF51905">
    <property type="entry name" value="FAD/NAD(P)-binding domain"/>
    <property type="match status" value="1"/>
</dbReference>
<proteinExistence type="predicted"/>
<name>A0A9W4MFR2_9ACTN</name>
<dbReference type="GO" id="GO:0004791">
    <property type="term" value="F:thioredoxin-disulfide reductase (NADPH) activity"/>
    <property type="evidence" value="ECO:0007669"/>
    <property type="project" value="UniProtKB-EC"/>
</dbReference>
<reference evidence="1" key="1">
    <citation type="submission" date="2021-06" db="EMBL/GenBank/DDBJ databases">
        <authorList>
            <person name="Arsene-Ploetze F."/>
        </authorList>
    </citation>
    <scope>NUCLEOTIDE SEQUENCE</scope>
    <source>
        <strain evidence="1">SBRY1</strain>
    </source>
</reference>
<accession>A0A9W4MFR2</accession>
<dbReference type="InterPro" id="IPR036188">
    <property type="entry name" value="FAD/NAD-bd_sf"/>
</dbReference>
<dbReference type="PRINTS" id="PR00368">
    <property type="entry name" value="FADPNR"/>
</dbReference>
<dbReference type="PRINTS" id="PR00469">
    <property type="entry name" value="PNDRDTASEII"/>
</dbReference>
<dbReference type="EC" id="1.8.1.9" evidence="1"/>
<evidence type="ECO:0000313" key="2">
    <source>
        <dbReference type="Proteomes" id="UP001153328"/>
    </source>
</evidence>
<comment type="caution">
    <text evidence="1">The sequence shown here is derived from an EMBL/GenBank/DDBJ whole genome shotgun (WGS) entry which is preliminary data.</text>
</comment>
<keyword evidence="2" id="KW-1185">Reference proteome</keyword>
<gene>
    <name evidence="1" type="ORF">SBRY_30814</name>
</gene>
<dbReference type="RefSeq" id="WP_206247482.1">
    <property type="nucleotide sequence ID" value="NZ_CAJVAX010000017.1"/>
</dbReference>
<sequence>MTAITDLVIVGGGPAGCAAAVMAASVGIRSVLIEPDALCAKLQHIAVVNNVVGGHTSGPELAAAVAEDVARAELCEVDLGARVIEVRAYDDHVAVRTDTGRNVSAPYAVVATGVGPIPVLAAPWLTVATDLDLPTLWGAKASGAAGGSLLVLGADRPLGTFLRTHPTLDATVTVAYPQEDDYKVDEVRSDARVTLLPVAGLSVSDVGDSGFTAAWFDREGRPGTGTADVAYVNLGSAPAPPSGALVPDTSGYCPPDRQHPRVITAGDLRSARFQRIMAATGSGGEAALRAYYGLRGVSSARPGSSLY</sequence>